<reference evidence="1 2" key="1">
    <citation type="journal article" date="2019" name="Int. J. Syst. Evol. Microbiol.">
        <title>The Global Catalogue of Microorganisms (GCM) 10K type strain sequencing project: providing services to taxonomists for standard genome sequencing and annotation.</title>
        <authorList>
            <consortium name="The Broad Institute Genomics Platform"/>
            <consortium name="The Broad Institute Genome Sequencing Center for Infectious Disease"/>
            <person name="Wu L."/>
            <person name="Ma J."/>
        </authorList>
    </citation>
    <scope>NUCLEOTIDE SEQUENCE [LARGE SCALE GENOMIC DNA]</scope>
    <source>
        <strain evidence="1 2">JCM 9088</strain>
    </source>
</reference>
<protein>
    <submittedName>
        <fullName evidence="1">Uncharacterized protein</fullName>
    </submittedName>
</protein>
<sequence length="64" mass="6972">MTTTGSGSTHKGLSINIYRVDGETHARTPIKECILPPLEELEPVSILAFPPCRCPRCRNKAGHA</sequence>
<name>A0ABN3XQ33_9ACTN</name>
<comment type="caution">
    <text evidence="1">The sequence shown here is derived from an EMBL/GenBank/DDBJ whole genome shotgun (WGS) entry which is preliminary data.</text>
</comment>
<gene>
    <name evidence="1" type="ORF">GCM10010446_65220</name>
</gene>
<dbReference type="EMBL" id="BAAAUD010000103">
    <property type="protein sequence ID" value="GAA2971414.1"/>
    <property type="molecule type" value="Genomic_DNA"/>
</dbReference>
<dbReference type="Proteomes" id="UP001500403">
    <property type="component" value="Unassembled WGS sequence"/>
</dbReference>
<evidence type="ECO:0000313" key="2">
    <source>
        <dbReference type="Proteomes" id="UP001500403"/>
    </source>
</evidence>
<evidence type="ECO:0000313" key="1">
    <source>
        <dbReference type="EMBL" id="GAA2971414.1"/>
    </source>
</evidence>
<keyword evidence="2" id="KW-1185">Reference proteome</keyword>
<organism evidence="1 2">
    <name type="scientific">Streptomyces enissocaesilis</name>
    <dbReference type="NCBI Taxonomy" id="332589"/>
    <lineage>
        <taxon>Bacteria</taxon>
        <taxon>Bacillati</taxon>
        <taxon>Actinomycetota</taxon>
        <taxon>Actinomycetes</taxon>
        <taxon>Kitasatosporales</taxon>
        <taxon>Streptomycetaceae</taxon>
        <taxon>Streptomyces</taxon>
        <taxon>Streptomyces rochei group</taxon>
    </lineage>
</organism>
<proteinExistence type="predicted"/>
<accession>A0ABN3XQ33</accession>
<dbReference type="RefSeq" id="WP_344500373.1">
    <property type="nucleotide sequence ID" value="NZ_BAAAUD010000103.1"/>
</dbReference>